<feature type="domain" description="BAG" evidence="3">
    <location>
        <begin position="83"/>
        <end position="160"/>
    </location>
</feature>
<dbReference type="PANTHER" id="PTHR33322:SF4">
    <property type="entry name" value="BAG DOMAIN CONTAINING PROTEIN, EXPRESSED"/>
    <property type="match status" value="1"/>
</dbReference>
<dbReference type="PANTHER" id="PTHR33322">
    <property type="entry name" value="BAG DOMAIN CONTAINING PROTEIN, EXPRESSED"/>
    <property type="match status" value="1"/>
</dbReference>
<evidence type="ECO:0000256" key="2">
    <source>
        <dbReference type="ARBA" id="ARBA00023186"/>
    </source>
</evidence>
<dbReference type="SMART" id="SM00015">
    <property type="entry name" value="IQ"/>
    <property type="match status" value="1"/>
</dbReference>
<dbReference type="SUPFAM" id="SSF63491">
    <property type="entry name" value="BAG domain"/>
    <property type="match status" value="1"/>
</dbReference>
<evidence type="ECO:0000259" key="3">
    <source>
        <dbReference type="PROSITE" id="PS51035"/>
    </source>
</evidence>
<accession>A0ABD1I9E6</accession>
<evidence type="ECO:0000256" key="1">
    <source>
        <dbReference type="ARBA" id="ARBA00022860"/>
    </source>
</evidence>
<sequence>MYSPYFTNHRRYQQPHPTYHPLHSVYHVDPDLEDLRPAERAAARKVVRIPVQFAGSERLDRTESAVKIQKVIRGFLARKSLRKVKDIKIEVDEIEERLKCGEVVELLKTDAKERLRMSESLMSLLLKLDSIRGIDFGVRGCRKVVIRKAICLQERIDAIVAGEIEAGESDRDVSENCADLKDSGEIKCVAGGIEVGESDRDAAENCADLKDSCEIECVAGGIEAGVENCADLEGSCEMERGMEDGGVGDCEVKVSGETERELLERMMKESEKMVRMMSELFERNETQTRMLNALTQRVGMLEKVIACDRMRKKKTKKAAPLRCTDK</sequence>
<reference evidence="4 5" key="1">
    <citation type="submission" date="2024-06" db="EMBL/GenBank/DDBJ databases">
        <title>A chromosome level genome sequence of Diviner's sage (Salvia divinorum).</title>
        <authorList>
            <person name="Ford S.A."/>
            <person name="Ro D.-K."/>
            <person name="Ness R.W."/>
            <person name="Phillips M.A."/>
        </authorList>
    </citation>
    <scope>NUCLEOTIDE SEQUENCE [LARGE SCALE GENOMIC DNA]</scope>
    <source>
        <strain evidence="4">SAF-2024a</strain>
        <tissue evidence="4">Leaf</tissue>
    </source>
</reference>
<keyword evidence="5" id="KW-1185">Reference proteome</keyword>
<protein>
    <recommendedName>
        <fullName evidence="3">BAG domain-containing protein</fullName>
    </recommendedName>
</protein>
<proteinExistence type="predicted"/>
<evidence type="ECO:0000313" key="5">
    <source>
        <dbReference type="Proteomes" id="UP001567538"/>
    </source>
</evidence>
<dbReference type="AlphaFoldDB" id="A0ABD1I9E6"/>
<dbReference type="Proteomes" id="UP001567538">
    <property type="component" value="Unassembled WGS sequence"/>
</dbReference>
<comment type="caution">
    <text evidence="4">The sequence shown here is derived from an EMBL/GenBank/DDBJ whole genome shotgun (WGS) entry which is preliminary data.</text>
</comment>
<dbReference type="Pfam" id="PF00612">
    <property type="entry name" value="IQ"/>
    <property type="match status" value="1"/>
</dbReference>
<dbReference type="PROSITE" id="PS50096">
    <property type="entry name" value="IQ"/>
    <property type="match status" value="1"/>
</dbReference>
<evidence type="ECO:0000313" key="4">
    <source>
        <dbReference type="EMBL" id="KAL1565336.1"/>
    </source>
</evidence>
<dbReference type="PROSITE" id="PS51035">
    <property type="entry name" value="BAG"/>
    <property type="match status" value="1"/>
</dbReference>
<keyword evidence="1" id="KW-0112">Calmodulin-binding</keyword>
<dbReference type="GO" id="GO:0005516">
    <property type="term" value="F:calmodulin binding"/>
    <property type="evidence" value="ECO:0007669"/>
    <property type="project" value="UniProtKB-KW"/>
</dbReference>
<organism evidence="4 5">
    <name type="scientific">Salvia divinorum</name>
    <name type="common">Maria pastora</name>
    <name type="synonym">Diviner's sage</name>
    <dbReference type="NCBI Taxonomy" id="28513"/>
    <lineage>
        <taxon>Eukaryota</taxon>
        <taxon>Viridiplantae</taxon>
        <taxon>Streptophyta</taxon>
        <taxon>Embryophyta</taxon>
        <taxon>Tracheophyta</taxon>
        <taxon>Spermatophyta</taxon>
        <taxon>Magnoliopsida</taxon>
        <taxon>eudicotyledons</taxon>
        <taxon>Gunneridae</taxon>
        <taxon>Pentapetalae</taxon>
        <taxon>asterids</taxon>
        <taxon>lamiids</taxon>
        <taxon>Lamiales</taxon>
        <taxon>Lamiaceae</taxon>
        <taxon>Nepetoideae</taxon>
        <taxon>Mentheae</taxon>
        <taxon>Salviinae</taxon>
        <taxon>Salvia</taxon>
        <taxon>Salvia subgen. Calosphace</taxon>
    </lineage>
</organism>
<dbReference type="EMBL" id="JBEAFC010000003">
    <property type="protein sequence ID" value="KAL1565336.1"/>
    <property type="molecule type" value="Genomic_DNA"/>
</dbReference>
<dbReference type="Gene3D" id="1.20.58.120">
    <property type="entry name" value="BAG domain"/>
    <property type="match status" value="1"/>
</dbReference>
<keyword evidence="2" id="KW-0143">Chaperone</keyword>
<dbReference type="InterPro" id="IPR003103">
    <property type="entry name" value="BAG_domain"/>
</dbReference>
<dbReference type="InterPro" id="IPR036533">
    <property type="entry name" value="BAG_dom_sf"/>
</dbReference>
<dbReference type="Pfam" id="PF02179">
    <property type="entry name" value="BAG"/>
    <property type="match status" value="1"/>
</dbReference>
<name>A0ABD1I9E6_SALDI</name>
<dbReference type="InterPro" id="IPR040400">
    <property type="entry name" value="BAG5/6/7/8"/>
</dbReference>
<dbReference type="InterPro" id="IPR000048">
    <property type="entry name" value="IQ_motif_EF-hand-BS"/>
</dbReference>
<gene>
    <name evidence="4" type="ORF">AAHA92_07563</name>
</gene>